<dbReference type="InterPro" id="IPR016181">
    <property type="entry name" value="Acyl_CoA_acyltransferase"/>
</dbReference>
<evidence type="ECO:0000313" key="2">
    <source>
        <dbReference type="EMBL" id="AUJ29735.1"/>
    </source>
</evidence>
<dbReference type="PANTHER" id="PTHR43415:SF3">
    <property type="entry name" value="GNAT-FAMILY ACETYLTRANSFERASE"/>
    <property type="match status" value="1"/>
</dbReference>
<dbReference type="KEGG" id="lhw:BSQ49_05720"/>
<feature type="domain" description="N-acetyltransferase" evidence="1">
    <location>
        <begin position="2"/>
        <end position="169"/>
    </location>
</feature>
<dbReference type="CDD" id="cd04301">
    <property type="entry name" value="NAT_SF"/>
    <property type="match status" value="1"/>
</dbReference>
<evidence type="ECO:0000313" key="3">
    <source>
        <dbReference type="Proteomes" id="UP000314960"/>
    </source>
</evidence>
<name>A0A3Q8CLW4_9LACO</name>
<dbReference type="InterPro" id="IPR000182">
    <property type="entry name" value="GNAT_dom"/>
</dbReference>
<dbReference type="EMBL" id="CP018176">
    <property type="protein sequence ID" value="AUJ29735.1"/>
    <property type="molecule type" value="Genomic_DNA"/>
</dbReference>
<dbReference type="Gene3D" id="3.40.630.30">
    <property type="match status" value="1"/>
</dbReference>
<dbReference type="PROSITE" id="PS51186">
    <property type="entry name" value="GNAT"/>
    <property type="match status" value="1"/>
</dbReference>
<dbReference type="Pfam" id="PF00583">
    <property type="entry name" value="Acetyltransf_1"/>
    <property type="match status" value="1"/>
</dbReference>
<dbReference type="SUPFAM" id="SSF55729">
    <property type="entry name" value="Acyl-CoA N-acyltransferases (Nat)"/>
    <property type="match status" value="1"/>
</dbReference>
<evidence type="ECO:0000259" key="1">
    <source>
        <dbReference type="PROSITE" id="PS51186"/>
    </source>
</evidence>
<accession>A0A3Q8CLW4</accession>
<dbReference type="Proteomes" id="UP000314960">
    <property type="component" value="Chromosome"/>
</dbReference>
<sequence length="170" mass="19782">MMQIRLFDQTDSEDLFEYLNRVSIQTNNLGLEQQELQSSFNPEKLKHLNDKLQTSIAFIAQDDRTTKIIGLAQITRKLRIRYMNQAEFAISVDKKYWSQHIGSKLIEACVAWATEKWNIEGIYLEVLSDNQRAINLYKKYGFTIVGDLPILLTIDGQNKPGKLMFKHLKK</sequence>
<protein>
    <submittedName>
        <fullName evidence="2">GNAT family N-acetyltransferase</fullName>
    </submittedName>
</protein>
<organism evidence="2 3">
    <name type="scientific">Liquorilactobacillus hordei</name>
    <dbReference type="NCBI Taxonomy" id="468911"/>
    <lineage>
        <taxon>Bacteria</taxon>
        <taxon>Bacillati</taxon>
        <taxon>Bacillota</taxon>
        <taxon>Bacilli</taxon>
        <taxon>Lactobacillales</taxon>
        <taxon>Lactobacillaceae</taxon>
        <taxon>Liquorilactobacillus</taxon>
    </lineage>
</organism>
<dbReference type="AlphaFoldDB" id="A0A3Q8CLW4"/>
<reference evidence="2 3" key="1">
    <citation type="submission" date="2016-11" db="EMBL/GenBank/DDBJ databases">
        <title>Interaction between Lactobacillus species and yeast in water kefir.</title>
        <authorList>
            <person name="Behr J."/>
            <person name="Xu D."/>
            <person name="Vogel R.F."/>
        </authorList>
    </citation>
    <scope>NUCLEOTIDE SEQUENCE [LARGE SCALE GENOMIC DNA]</scope>
    <source>
        <strain evidence="2 3">TMW 1.1822</strain>
    </source>
</reference>
<proteinExistence type="predicted"/>
<keyword evidence="2" id="KW-0808">Transferase</keyword>
<dbReference type="PANTHER" id="PTHR43415">
    <property type="entry name" value="SPERMIDINE N(1)-ACETYLTRANSFERASE"/>
    <property type="match status" value="1"/>
</dbReference>
<gene>
    <name evidence="2" type="ORF">BSQ49_05720</name>
</gene>
<dbReference type="GO" id="GO:0016747">
    <property type="term" value="F:acyltransferase activity, transferring groups other than amino-acyl groups"/>
    <property type="evidence" value="ECO:0007669"/>
    <property type="project" value="InterPro"/>
</dbReference>